<dbReference type="PANTHER" id="PTHR46576">
    <property type="entry name" value="BROMO ADJACENT HOMOLOGY DOMAIN-CONTAINING 1 PROTEIN"/>
    <property type="match status" value="1"/>
</dbReference>
<feature type="compositionally biased region" description="Basic and acidic residues" evidence="1">
    <location>
        <begin position="174"/>
        <end position="191"/>
    </location>
</feature>
<dbReference type="GO" id="GO:0045892">
    <property type="term" value="P:negative regulation of DNA-templated transcription"/>
    <property type="evidence" value="ECO:0007669"/>
    <property type="project" value="TreeGrafter"/>
</dbReference>
<dbReference type="InterPro" id="IPR001025">
    <property type="entry name" value="BAH_dom"/>
</dbReference>
<evidence type="ECO:0000256" key="1">
    <source>
        <dbReference type="SAM" id="MobiDB-lite"/>
    </source>
</evidence>
<feature type="compositionally biased region" description="Low complexity" evidence="1">
    <location>
        <begin position="465"/>
        <end position="486"/>
    </location>
</feature>
<name>A0A7N6B8A0_ANATE</name>
<dbReference type="InterPro" id="IPR053032">
    <property type="entry name" value="BAH_domain-containing"/>
</dbReference>
<reference evidence="3" key="2">
    <citation type="submission" date="2025-08" db="UniProtKB">
        <authorList>
            <consortium name="Ensembl"/>
        </authorList>
    </citation>
    <scope>IDENTIFICATION</scope>
</reference>
<reference evidence="3" key="1">
    <citation type="submission" date="2021-04" db="EMBL/GenBank/DDBJ databases">
        <authorList>
            <consortium name="Wellcome Sanger Institute Data Sharing"/>
        </authorList>
    </citation>
    <scope>NUCLEOTIDE SEQUENCE [LARGE SCALE GENOMIC DNA]</scope>
</reference>
<organism evidence="3 4">
    <name type="scientific">Anabas testudineus</name>
    <name type="common">Climbing perch</name>
    <name type="synonym">Anthias testudineus</name>
    <dbReference type="NCBI Taxonomy" id="64144"/>
    <lineage>
        <taxon>Eukaryota</taxon>
        <taxon>Metazoa</taxon>
        <taxon>Chordata</taxon>
        <taxon>Craniata</taxon>
        <taxon>Vertebrata</taxon>
        <taxon>Euteleostomi</taxon>
        <taxon>Actinopterygii</taxon>
        <taxon>Neopterygii</taxon>
        <taxon>Teleostei</taxon>
        <taxon>Neoteleostei</taxon>
        <taxon>Acanthomorphata</taxon>
        <taxon>Anabantaria</taxon>
        <taxon>Anabantiformes</taxon>
        <taxon>Anabantoidei</taxon>
        <taxon>Anabantidae</taxon>
        <taxon>Anabas</taxon>
    </lineage>
</organism>
<accession>A0A7N6B8A0</accession>
<protein>
    <recommendedName>
        <fullName evidence="2">BAH domain-containing protein</fullName>
    </recommendedName>
</protein>
<dbReference type="GO" id="GO:0005677">
    <property type="term" value="C:chromatin silencing complex"/>
    <property type="evidence" value="ECO:0007669"/>
    <property type="project" value="TreeGrafter"/>
</dbReference>
<proteinExistence type="predicted"/>
<dbReference type="Proteomes" id="UP000265040">
    <property type="component" value="Chromosome 22"/>
</dbReference>
<reference evidence="3" key="3">
    <citation type="submission" date="2025-09" db="UniProtKB">
        <authorList>
            <consortium name="Ensembl"/>
        </authorList>
    </citation>
    <scope>IDENTIFICATION</scope>
</reference>
<dbReference type="Pfam" id="PF01426">
    <property type="entry name" value="BAH"/>
    <property type="match status" value="1"/>
</dbReference>
<feature type="region of interest" description="Disordered" evidence="1">
    <location>
        <begin position="164"/>
        <end position="308"/>
    </location>
</feature>
<dbReference type="GO" id="GO:0031507">
    <property type="term" value="P:heterochromatin formation"/>
    <property type="evidence" value="ECO:0007669"/>
    <property type="project" value="TreeGrafter"/>
</dbReference>
<sequence length="697" mass="77212">MVKAQRNQPVICGKPWKEKGGSVKKGKKSKNELRGKKKKEKKELYRRRKKTLTVGDGDALDCCVLLTRLEEKGVVGKEKYAPQARKQKGLKVRKKLHSSSTHRRTKSGLKKASADKKQALEPKINHSDALLMCTTPVLEPRRRRMASLNAEAVNSLLLYRHDSFPSNLTKKQQPPKEDPAKDGLTDTEHRDHKTKPSASEGKATPNEKPKKQRRLLTPTPRRQAGLTAATLLKLTSSQYGTKRQRKTQSKPAGGGETAATTQDEASEKPVCRGTTQTKKTVHPKHEEQLKHRKPSTEDSSPHSVPHPAALNISPHTYTCFPGYYVHFSHSDTSPSPMSPLALCHGKRPKLPSTGPQPSGITHPVYCCTSVEACYGEPCRINGYSTYTSVIPAIARGRCSFNPTDCLNDHHSPSSIPICPSPRILTGCPIPTVPPAGQSVPHVQTPLSDPSQPQPPLQVAKECPQSAKSPSGSRSGARGTGSISSAGCPLNRDKKQKLNPASFGGRMVAKQPKNVHQKNTNGWQPVGVLVLRKCFEGIQRDGELIRVRDAVLLKSGPRKKSLPYVAKISALWEEPESGELMISLFWYYRPEHTQGRRNLSIHCENEIFASRHQDVNSVACIEDKCYVLTLAQYCRFCALVKRRREGVHDSAASLMVPPVVSNTMPAHHCVPDDVDPDLVFFCRHVYDFRYGRLLKNLQ</sequence>
<feature type="region of interest" description="Disordered" evidence="1">
    <location>
        <begin position="1"/>
        <end position="44"/>
    </location>
</feature>
<feature type="region of interest" description="Disordered" evidence="1">
    <location>
        <begin position="429"/>
        <end position="499"/>
    </location>
</feature>
<dbReference type="GO" id="GO:0003682">
    <property type="term" value="F:chromatin binding"/>
    <property type="evidence" value="ECO:0007669"/>
    <property type="project" value="InterPro"/>
</dbReference>
<evidence type="ECO:0000313" key="4">
    <source>
        <dbReference type="Proteomes" id="UP000265040"/>
    </source>
</evidence>
<evidence type="ECO:0000259" key="2">
    <source>
        <dbReference type="PROSITE" id="PS51038"/>
    </source>
</evidence>
<keyword evidence="4" id="KW-1185">Reference proteome</keyword>
<feature type="compositionally biased region" description="Basic residues" evidence="1">
    <location>
        <begin position="85"/>
        <end position="109"/>
    </location>
</feature>
<feature type="compositionally biased region" description="Basic residues" evidence="1">
    <location>
        <begin position="35"/>
        <end position="44"/>
    </location>
</feature>
<dbReference type="InterPro" id="IPR043151">
    <property type="entry name" value="BAH_sf"/>
</dbReference>
<dbReference type="PROSITE" id="PS51038">
    <property type="entry name" value="BAH"/>
    <property type="match status" value="1"/>
</dbReference>
<feature type="region of interest" description="Disordered" evidence="1">
    <location>
        <begin position="79"/>
        <end position="121"/>
    </location>
</feature>
<dbReference type="GO" id="GO:0000976">
    <property type="term" value="F:transcription cis-regulatory region binding"/>
    <property type="evidence" value="ECO:0007669"/>
    <property type="project" value="TreeGrafter"/>
</dbReference>
<feature type="domain" description="BAH" evidence="2">
    <location>
        <begin position="542"/>
        <end position="696"/>
    </location>
</feature>
<dbReference type="SMART" id="SM00439">
    <property type="entry name" value="BAH"/>
    <property type="match status" value="1"/>
</dbReference>
<feature type="compositionally biased region" description="Low complexity" evidence="1">
    <location>
        <begin position="224"/>
        <end position="235"/>
    </location>
</feature>
<dbReference type="PANTHER" id="PTHR46576:SF1">
    <property type="entry name" value="BROMO ADJACENT HOMOLOGY DOMAIN-CONTAINING 1 PROTEIN"/>
    <property type="match status" value="1"/>
</dbReference>
<dbReference type="AlphaFoldDB" id="A0A7N6B8A0"/>
<dbReference type="Ensembl" id="ENSATET00000048089.2">
    <property type="protein sequence ID" value="ENSATEP00000059966.1"/>
    <property type="gene ID" value="ENSATEG00000015131.3"/>
</dbReference>
<dbReference type="Gene3D" id="2.30.30.490">
    <property type="match status" value="1"/>
</dbReference>
<dbReference type="GeneTree" id="ENSGT00390000003967"/>
<gene>
    <name evidence="3" type="primary">BAHD1</name>
</gene>
<feature type="compositionally biased region" description="Basic and acidic residues" evidence="1">
    <location>
        <begin position="112"/>
        <end position="121"/>
    </location>
</feature>
<feature type="compositionally biased region" description="Basic and acidic residues" evidence="1">
    <location>
        <begin position="283"/>
        <end position="300"/>
    </location>
</feature>
<evidence type="ECO:0000313" key="3">
    <source>
        <dbReference type="Ensembl" id="ENSATEP00000059966.1"/>
    </source>
</evidence>